<evidence type="ECO:0000313" key="2">
    <source>
        <dbReference type="Proteomes" id="UP000030656"/>
    </source>
</evidence>
<dbReference type="AlphaFoldDB" id="A0A024VIW3"/>
<reference evidence="1 2" key="1">
    <citation type="submission" date="2013-02" db="EMBL/GenBank/DDBJ databases">
        <title>The Genome Annotation of Plasmodium falciparum FCH/4.</title>
        <authorList>
            <consortium name="The Broad Institute Genome Sequencing Platform"/>
            <consortium name="The Broad Institute Genome Sequencing Center for Infectious Disease"/>
            <person name="Neafsey D."/>
            <person name="Hoffman S."/>
            <person name="Volkman S."/>
            <person name="Rosenthal P."/>
            <person name="Walker B."/>
            <person name="Young S.K."/>
            <person name="Zeng Q."/>
            <person name="Gargeya S."/>
            <person name="Fitzgerald M."/>
            <person name="Haas B."/>
            <person name="Abouelleil A."/>
            <person name="Allen A.W."/>
            <person name="Alvarado L."/>
            <person name="Arachchi H.M."/>
            <person name="Berlin A.M."/>
            <person name="Chapman S.B."/>
            <person name="Gainer-Dewar J."/>
            <person name="Goldberg J."/>
            <person name="Griggs A."/>
            <person name="Gujja S."/>
            <person name="Hansen M."/>
            <person name="Howarth C."/>
            <person name="Imamovic A."/>
            <person name="Ireland A."/>
            <person name="Larimer J."/>
            <person name="McCowan C."/>
            <person name="Murphy C."/>
            <person name="Pearson M."/>
            <person name="Poon T.W."/>
            <person name="Priest M."/>
            <person name="Roberts A."/>
            <person name="Saif S."/>
            <person name="Shea T."/>
            <person name="Sisk P."/>
            <person name="Sykes S."/>
            <person name="Wortman J."/>
            <person name="Nusbaum C."/>
            <person name="Birren B."/>
        </authorList>
    </citation>
    <scope>NUCLEOTIDE SEQUENCE [LARGE SCALE GENOMIC DNA]</scope>
    <source>
        <strain evidence="1 2">FCH/4</strain>
    </source>
</reference>
<dbReference type="Proteomes" id="UP000030656">
    <property type="component" value="Unassembled WGS sequence"/>
</dbReference>
<protein>
    <submittedName>
        <fullName evidence="1">Uncharacterized protein</fullName>
    </submittedName>
</protein>
<dbReference type="EMBL" id="KI928023">
    <property type="protein sequence ID" value="ETW28664.1"/>
    <property type="molecule type" value="Genomic_DNA"/>
</dbReference>
<gene>
    <name evidence="1" type="ORF">PFFCH_04035</name>
</gene>
<accession>A0A024VIW3</accession>
<name>A0A024VIW3_PLAFA</name>
<proteinExistence type="predicted"/>
<evidence type="ECO:0000313" key="1">
    <source>
        <dbReference type="EMBL" id="ETW28664.1"/>
    </source>
</evidence>
<reference evidence="1 2" key="2">
    <citation type="submission" date="2013-02" db="EMBL/GenBank/DDBJ databases">
        <title>The Genome Sequence of Plasmodium falciparum FCH/4.</title>
        <authorList>
            <consortium name="The Broad Institute Genome Sequencing Platform"/>
            <consortium name="The Broad Institute Genome Sequencing Center for Infectious Disease"/>
            <person name="Neafsey D."/>
            <person name="Cheeseman I."/>
            <person name="Volkman S."/>
            <person name="Adams J."/>
            <person name="Walker B."/>
            <person name="Young S.K."/>
            <person name="Zeng Q."/>
            <person name="Gargeya S."/>
            <person name="Fitzgerald M."/>
            <person name="Haas B."/>
            <person name="Abouelleil A."/>
            <person name="Alvarado L."/>
            <person name="Arachchi H.M."/>
            <person name="Berlin A.M."/>
            <person name="Chapman S.B."/>
            <person name="Dewar J."/>
            <person name="Goldberg J."/>
            <person name="Griggs A."/>
            <person name="Gujja S."/>
            <person name="Hansen M."/>
            <person name="Howarth C."/>
            <person name="Imamovic A."/>
            <person name="Larimer J."/>
            <person name="McCowan C."/>
            <person name="Murphy C."/>
            <person name="Neiman D."/>
            <person name="Pearson M."/>
            <person name="Priest M."/>
            <person name="Roberts A."/>
            <person name="Saif S."/>
            <person name="Shea T."/>
            <person name="Sisk P."/>
            <person name="Sykes S."/>
            <person name="Wortman J."/>
            <person name="Nusbaum C."/>
            <person name="Birren B."/>
        </authorList>
    </citation>
    <scope>NUCLEOTIDE SEQUENCE [LARGE SCALE GENOMIC DNA]</scope>
    <source>
        <strain evidence="1 2">FCH/4</strain>
    </source>
</reference>
<organism evidence="1 2">
    <name type="scientific">Plasmodium falciparum FCH/4</name>
    <dbReference type="NCBI Taxonomy" id="1036724"/>
    <lineage>
        <taxon>Eukaryota</taxon>
        <taxon>Sar</taxon>
        <taxon>Alveolata</taxon>
        <taxon>Apicomplexa</taxon>
        <taxon>Aconoidasida</taxon>
        <taxon>Haemosporida</taxon>
        <taxon>Plasmodiidae</taxon>
        <taxon>Plasmodium</taxon>
        <taxon>Plasmodium (Laverania)</taxon>
    </lineage>
</organism>
<sequence>MEPDIQYERLQENKETNEKLLVLPQTLKYNQAGKAIENSHFINWMIPSALNYIKRLYENNFKINDTKIISLCENILIQ</sequence>